<name>A0A437AHJ9_9MICR</name>
<keyword evidence="4" id="KW-1185">Reference proteome</keyword>
<dbReference type="CDD" id="cd01763">
    <property type="entry name" value="Ubl_SUMO_like"/>
    <property type="match status" value="1"/>
</dbReference>
<dbReference type="OrthoDB" id="442921at2759"/>
<reference evidence="3 4" key="1">
    <citation type="submission" date="2018-10" db="EMBL/GenBank/DDBJ databases">
        <title>Draft genome sequence of the microsporidian Tubulinosema ratisbonensis.</title>
        <authorList>
            <person name="Polonais V."/>
            <person name="Peyretaillade E."/>
            <person name="Niehus S."/>
            <person name="Wawrzyniak I."/>
            <person name="Franchet A."/>
            <person name="Gaspin C."/>
            <person name="Reichstadt M."/>
            <person name="Belser C."/>
            <person name="Labadie K."/>
            <person name="Delbac F."/>
            <person name="Ferrandon D."/>
        </authorList>
    </citation>
    <scope>NUCLEOTIDE SEQUENCE [LARGE SCALE GENOMIC DNA]</scope>
    <source>
        <strain evidence="3 4">Franzen</strain>
    </source>
</reference>
<protein>
    <submittedName>
        <fullName evidence="3">Ubiquitin-like protein</fullName>
    </submittedName>
</protein>
<dbReference type="PROSITE" id="PS50053">
    <property type="entry name" value="UBIQUITIN_2"/>
    <property type="match status" value="1"/>
</dbReference>
<comment type="caution">
    <text evidence="3">The sequence shown here is derived from an EMBL/GenBank/DDBJ whole genome shotgun (WGS) entry which is preliminary data.</text>
</comment>
<dbReference type="AlphaFoldDB" id="A0A437AHJ9"/>
<dbReference type="Proteomes" id="UP000282876">
    <property type="component" value="Unassembled WGS sequence"/>
</dbReference>
<proteinExistence type="predicted"/>
<evidence type="ECO:0000313" key="4">
    <source>
        <dbReference type="Proteomes" id="UP000282876"/>
    </source>
</evidence>
<feature type="region of interest" description="Disordered" evidence="1">
    <location>
        <begin position="1"/>
        <end position="26"/>
    </location>
</feature>
<evidence type="ECO:0000259" key="2">
    <source>
        <dbReference type="PROSITE" id="PS50053"/>
    </source>
</evidence>
<evidence type="ECO:0000256" key="1">
    <source>
        <dbReference type="SAM" id="MobiDB-lite"/>
    </source>
</evidence>
<dbReference type="STRING" id="291195.A0A437AHJ9"/>
<dbReference type="InterPro" id="IPR000626">
    <property type="entry name" value="Ubiquitin-like_dom"/>
</dbReference>
<dbReference type="InterPro" id="IPR022617">
    <property type="entry name" value="Rad60/SUMO-like_dom"/>
</dbReference>
<dbReference type="PANTHER" id="PTHR10562">
    <property type="entry name" value="SMALL UBIQUITIN-RELATED MODIFIER"/>
    <property type="match status" value="1"/>
</dbReference>
<dbReference type="Pfam" id="PF11976">
    <property type="entry name" value="Rad60-SLD"/>
    <property type="match status" value="1"/>
</dbReference>
<dbReference type="VEuPathDB" id="MicrosporidiaDB:TUBRATIS_29410"/>
<dbReference type="SUPFAM" id="SSF54236">
    <property type="entry name" value="Ubiquitin-like"/>
    <property type="match status" value="1"/>
</dbReference>
<gene>
    <name evidence="3" type="ORF">TUBRATIS_29410</name>
</gene>
<sequence>MTKDLEEKSISNNYEESNNENEETKSINLTIKEQDGPSIKFKTKSNVTFGRILDSFAKETGRSKNDMRLIYKGKIVGHGVTPFDLRLNDDDELEVVASQTGGF</sequence>
<dbReference type="InterPro" id="IPR029071">
    <property type="entry name" value="Ubiquitin-like_domsf"/>
</dbReference>
<dbReference type="EMBL" id="RCSS01000821">
    <property type="protein sequence ID" value="RVD90630.1"/>
    <property type="molecule type" value="Genomic_DNA"/>
</dbReference>
<dbReference type="Gene3D" id="3.10.20.90">
    <property type="entry name" value="Phosphatidylinositol 3-kinase Catalytic Subunit, Chain A, domain 1"/>
    <property type="match status" value="1"/>
</dbReference>
<accession>A0A437AHJ9</accession>
<organism evidence="3 4">
    <name type="scientific">Tubulinosema ratisbonensis</name>
    <dbReference type="NCBI Taxonomy" id="291195"/>
    <lineage>
        <taxon>Eukaryota</taxon>
        <taxon>Fungi</taxon>
        <taxon>Fungi incertae sedis</taxon>
        <taxon>Microsporidia</taxon>
        <taxon>Tubulinosematoidea</taxon>
        <taxon>Tubulinosematidae</taxon>
        <taxon>Tubulinosema</taxon>
    </lineage>
</organism>
<evidence type="ECO:0000313" key="3">
    <source>
        <dbReference type="EMBL" id="RVD90630.1"/>
    </source>
</evidence>
<feature type="domain" description="Ubiquitin-like" evidence="2">
    <location>
        <begin position="27"/>
        <end position="102"/>
    </location>
</feature>